<keyword evidence="3" id="KW-1003">Cell membrane</keyword>
<gene>
    <name evidence="11" type="ORF">ACFQDM_05815</name>
</gene>
<keyword evidence="12" id="KW-1185">Reference proteome</keyword>
<dbReference type="SUPFAM" id="SSF50182">
    <property type="entry name" value="Sm-like ribonucleoproteins"/>
    <property type="match status" value="1"/>
</dbReference>
<comment type="subunit">
    <text evidence="7">Homoheptamer.</text>
</comment>
<feature type="transmembrane region" description="Helical" evidence="7">
    <location>
        <begin position="68"/>
        <end position="89"/>
    </location>
</feature>
<comment type="subcellular location">
    <subcellularLocation>
        <location evidence="7">Cell inner membrane</location>
        <topology evidence="7">Multi-pass membrane protein</topology>
    </subcellularLocation>
    <subcellularLocation>
        <location evidence="1">Cell membrane</location>
        <topology evidence="1">Multi-pass membrane protein</topology>
    </subcellularLocation>
</comment>
<dbReference type="Proteomes" id="UP001596303">
    <property type="component" value="Unassembled WGS sequence"/>
</dbReference>
<evidence type="ECO:0000256" key="6">
    <source>
        <dbReference type="ARBA" id="ARBA00023136"/>
    </source>
</evidence>
<dbReference type="InterPro" id="IPR049278">
    <property type="entry name" value="MS_channel_C"/>
</dbReference>
<feature type="region of interest" description="Disordered" evidence="8">
    <location>
        <begin position="279"/>
        <end position="301"/>
    </location>
</feature>
<feature type="compositionally biased region" description="Basic and acidic residues" evidence="8">
    <location>
        <begin position="287"/>
        <end position="301"/>
    </location>
</feature>
<dbReference type="Gene3D" id="2.30.30.60">
    <property type="match status" value="1"/>
</dbReference>
<dbReference type="InterPro" id="IPR008910">
    <property type="entry name" value="MSC_TM_helix"/>
</dbReference>
<sequence>MDINPIDLIFTAVEKILSGFFESLPQILIAVIVFAVFLLVGRFVRAGITSLMKRTRMRSALIRLADNLIMIATWILAFAFAVTIVFPSVTPANMIAGLGLTSLAVGFAFKDVFENFLAGVFILARKKMRIGDVIECQEIFGRIEDIRIRETHVRDTDGELIIVPNAYLFQNPLEIQTDQTLKRQELVVGVDYDSDMRAVREALQGALSTCDTVSTSKETEVKCVGFGGSSIDFKLLWWTDSQPKAQRNSYDEVAFAVKDALDEADVTIPFPQSTLSFRPEAWPVKTAPDREGRDAEMSSEG</sequence>
<name>A0ABW1S8N7_9PROT</name>
<evidence type="ECO:0000256" key="3">
    <source>
        <dbReference type="ARBA" id="ARBA00022475"/>
    </source>
</evidence>
<dbReference type="Gene3D" id="1.10.287.1260">
    <property type="match status" value="1"/>
</dbReference>
<protein>
    <recommendedName>
        <fullName evidence="7">Small-conductance mechanosensitive channel</fullName>
    </recommendedName>
</protein>
<reference evidence="12" key="1">
    <citation type="journal article" date="2019" name="Int. J. Syst. Evol. Microbiol.">
        <title>The Global Catalogue of Microorganisms (GCM) 10K type strain sequencing project: providing services to taxonomists for standard genome sequencing and annotation.</title>
        <authorList>
            <consortium name="The Broad Institute Genomics Platform"/>
            <consortium name="The Broad Institute Genome Sequencing Center for Infectious Disease"/>
            <person name="Wu L."/>
            <person name="Ma J."/>
        </authorList>
    </citation>
    <scope>NUCLEOTIDE SEQUENCE [LARGE SCALE GENOMIC DNA]</scope>
    <source>
        <strain evidence="12">CGMCC-1.15741</strain>
    </source>
</reference>
<evidence type="ECO:0000259" key="10">
    <source>
        <dbReference type="Pfam" id="PF21082"/>
    </source>
</evidence>
<dbReference type="InterPro" id="IPR023408">
    <property type="entry name" value="MscS_beta-dom_sf"/>
</dbReference>
<dbReference type="SUPFAM" id="SSF82689">
    <property type="entry name" value="Mechanosensitive channel protein MscS (YggB), C-terminal domain"/>
    <property type="match status" value="1"/>
</dbReference>
<accession>A0ABW1S8N7</accession>
<dbReference type="Gene3D" id="3.30.70.100">
    <property type="match status" value="1"/>
</dbReference>
<dbReference type="PANTHER" id="PTHR30221">
    <property type="entry name" value="SMALL-CONDUCTANCE MECHANOSENSITIVE CHANNEL"/>
    <property type="match status" value="1"/>
</dbReference>
<dbReference type="InterPro" id="IPR011014">
    <property type="entry name" value="MscS_channel_TM-2"/>
</dbReference>
<dbReference type="Pfam" id="PF00924">
    <property type="entry name" value="MS_channel_2nd"/>
    <property type="match status" value="1"/>
</dbReference>
<dbReference type="PANTHER" id="PTHR30221:SF1">
    <property type="entry name" value="SMALL-CONDUCTANCE MECHANOSENSITIVE CHANNEL"/>
    <property type="match status" value="1"/>
</dbReference>
<evidence type="ECO:0000313" key="11">
    <source>
        <dbReference type="EMBL" id="MFC6197584.1"/>
    </source>
</evidence>
<feature type="transmembrane region" description="Helical" evidence="7">
    <location>
        <begin position="27"/>
        <end position="48"/>
    </location>
</feature>
<evidence type="ECO:0000256" key="8">
    <source>
        <dbReference type="SAM" id="MobiDB-lite"/>
    </source>
</evidence>
<evidence type="ECO:0000256" key="5">
    <source>
        <dbReference type="ARBA" id="ARBA00022989"/>
    </source>
</evidence>
<evidence type="ECO:0000259" key="9">
    <source>
        <dbReference type="Pfam" id="PF00924"/>
    </source>
</evidence>
<dbReference type="InterPro" id="IPR045275">
    <property type="entry name" value="MscS_archaea/bacteria_type"/>
</dbReference>
<dbReference type="EMBL" id="JBHSSW010000005">
    <property type="protein sequence ID" value="MFC6197584.1"/>
    <property type="molecule type" value="Genomic_DNA"/>
</dbReference>
<evidence type="ECO:0000313" key="12">
    <source>
        <dbReference type="Proteomes" id="UP001596303"/>
    </source>
</evidence>
<keyword evidence="5 7" id="KW-1133">Transmembrane helix</keyword>
<keyword evidence="7" id="KW-0997">Cell inner membrane</keyword>
<evidence type="ECO:0000256" key="2">
    <source>
        <dbReference type="ARBA" id="ARBA00008017"/>
    </source>
</evidence>
<comment type="function">
    <text evidence="7">Mechanosensitive channel that participates in the regulation of osmotic pressure changes within the cell, opening in response to stretch forces in the membrane lipid bilayer, without the need for other proteins. Contributes to normal resistance to hypoosmotic shock. Forms an ion channel of 1.0 nanosiemens conductance with a slight preference for anions.</text>
</comment>
<feature type="domain" description="Mechanosensitive ion channel MscS C-terminal" evidence="10">
    <location>
        <begin position="185"/>
        <end position="267"/>
    </location>
</feature>
<keyword evidence="7" id="KW-0407">Ion channel</keyword>
<dbReference type="SUPFAM" id="SSF82861">
    <property type="entry name" value="Mechanosensitive channel protein MscS (YggB), transmembrane region"/>
    <property type="match status" value="1"/>
</dbReference>
<evidence type="ECO:0000256" key="7">
    <source>
        <dbReference type="RuleBase" id="RU369025"/>
    </source>
</evidence>
<evidence type="ECO:0000256" key="1">
    <source>
        <dbReference type="ARBA" id="ARBA00004651"/>
    </source>
</evidence>
<keyword evidence="6 7" id="KW-0472">Membrane</keyword>
<comment type="caution">
    <text evidence="11">The sequence shown here is derived from an EMBL/GenBank/DDBJ whole genome shotgun (WGS) entry which is preliminary data.</text>
</comment>
<feature type="transmembrane region" description="Helical" evidence="7">
    <location>
        <begin position="95"/>
        <end position="124"/>
    </location>
</feature>
<dbReference type="InterPro" id="IPR010920">
    <property type="entry name" value="LSM_dom_sf"/>
</dbReference>
<dbReference type="Pfam" id="PF21082">
    <property type="entry name" value="MS_channel_3rd"/>
    <property type="match status" value="1"/>
</dbReference>
<comment type="caution">
    <text evidence="7">Lacks conserved residue(s) required for the propagation of feature annotation.</text>
</comment>
<organism evidence="11 12">
    <name type="scientific">Ponticaulis profundi</name>
    <dbReference type="NCBI Taxonomy" id="2665222"/>
    <lineage>
        <taxon>Bacteria</taxon>
        <taxon>Pseudomonadati</taxon>
        <taxon>Pseudomonadota</taxon>
        <taxon>Alphaproteobacteria</taxon>
        <taxon>Hyphomonadales</taxon>
        <taxon>Hyphomonadaceae</taxon>
        <taxon>Ponticaulis</taxon>
    </lineage>
</organism>
<keyword evidence="4 7" id="KW-0812">Transmembrane</keyword>
<keyword evidence="7" id="KW-0813">Transport</keyword>
<proteinExistence type="inferred from homology"/>
<feature type="domain" description="Mechanosensitive ion channel MscS" evidence="9">
    <location>
        <begin position="111"/>
        <end position="172"/>
    </location>
</feature>
<comment type="similarity">
    <text evidence="2 7">Belongs to the MscS (TC 1.A.23) family.</text>
</comment>
<keyword evidence="7" id="KW-0406">Ion transport</keyword>
<dbReference type="InterPro" id="IPR006685">
    <property type="entry name" value="MscS_channel_2nd"/>
</dbReference>
<evidence type="ECO:0000256" key="4">
    <source>
        <dbReference type="ARBA" id="ARBA00022692"/>
    </source>
</evidence>
<dbReference type="InterPro" id="IPR011066">
    <property type="entry name" value="MscS_channel_C_sf"/>
</dbReference>
<dbReference type="Pfam" id="PF05552">
    <property type="entry name" value="MS_channel_1st_1"/>
    <property type="match status" value="1"/>
</dbReference>